<dbReference type="AlphaFoldDB" id="A0A0F9XWY0"/>
<accession>A0A0F9XWY0</accession>
<proteinExistence type="predicted"/>
<organism evidence="1">
    <name type="scientific">marine sediment metagenome</name>
    <dbReference type="NCBI Taxonomy" id="412755"/>
    <lineage>
        <taxon>unclassified sequences</taxon>
        <taxon>metagenomes</taxon>
        <taxon>ecological metagenomes</taxon>
    </lineage>
</organism>
<reference evidence="1" key="1">
    <citation type="journal article" date="2015" name="Nature">
        <title>Complex archaea that bridge the gap between prokaryotes and eukaryotes.</title>
        <authorList>
            <person name="Spang A."/>
            <person name="Saw J.H."/>
            <person name="Jorgensen S.L."/>
            <person name="Zaremba-Niedzwiedzka K."/>
            <person name="Martijn J."/>
            <person name="Lind A.E."/>
            <person name="van Eijk R."/>
            <person name="Schleper C."/>
            <person name="Guy L."/>
            <person name="Ettema T.J."/>
        </authorList>
    </citation>
    <scope>NUCLEOTIDE SEQUENCE</scope>
</reference>
<name>A0A0F9XWY0_9ZZZZ</name>
<evidence type="ECO:0000313" key="1">
    <source>
        <dbReference type="EMBL" id="KKO03902.1"/>
    </source>
</evidence>
<protein>
    <submittedName>
        <fullName evidence="1">Uncharacterized protein</fullName>
    </submittedName>
</protein>
<dbReference type="EMBL" id="LAZR01000025">
    <property type="protein sequence ID" value="KKO03902.1"/>
    <property type="molecule type" value="Genomic_DNA"/>
</dbReference>
<gene>
    <name evidence="1" type="ORF">LCGC14_0093290</name>
</gene>
<comment type="caution">
    <text evidence="1">The sequence shown here is derived from an EMBL/GenBank/DDBJ whole genome shotgun (WGS) entry which is preliminary data.</text>
</comment>
<sequence>MLGQSAVVLKSVKTIYALSPSQPTDQGKRYE</sequence>